<dbReference type="AlphaFoldDB" id="A0A8K0D590"/>
<comment type="caution">
    <text evidence="1">The sequence shown here is derived from an EMBL/GenBank/DDBJ whole genome shotgun (WGS) entry which is preliminary data.</text>
</comment>
<reference evidence="1" key="1">
    <citation type="submission" date="2019-08" db="EMBL/GenBank/DDBJ databases">
        <title>The genome of the North American firefly Photinus pyralis.</title>
        <authorList>
            <consortium name="Photinus pyralis genome working group"/>
            <person name="Fallon T.R."/>
            <person name="Sander Lower S.E."/>
            <person name="Weng J.-K."/>
        </authorList>
    </citation>
    <scope>NUCLEOTIDE SEQUENCE</scope>
    <source>
        <strain evidence="1">TRF0915ILg1</strain>
        <tissue evidence="1">Whole body</tissue>
    </source>
</reference>
<sequence length="124" mass="14241">MERWREYFQELLAVEGEEQQNTHDVNDKDDKTITTEELTKILQKLKKYSLLSTARKIYKSILTEKLKNETESKVMKELDGFRTDRGTTDAVIVVKQLVERAIDTGEELNTCIIDIKAGGVQFSG</sequence>
<keyword evidence="2" id="KW-1185">Reference proteome</keyword>
<evidence type="ECO:0000313" key="1">
    <source>
        <dbReference type="EMBL" id="KAF2899735.1"/>
    </source>
</evidence>
<gene>
    <name evidence="1" type="ORF">ILUMI_06443</name>
</gene>
<organism evidence="1 2">
    <name type="scientific">Ignelater luminosus</name>
    <name type="common">Cucubano</name>
    <name type="synonym">Pyrophorus luminosus</name>
    <dbReference type="NCBI Taxonomy" id="2038154"/>
    <lineage>
        <taxon>Eukaryota</taxon>
        <taxon>Metazoa</taxon>
        <taxon>Ecdysozoa</taxon>
        <taxon>Arthropoda</taxon>
        <taxon>Hexapoda</taxon>
        <taxon>Insecta</taxon>
        <taxon>Pterygota</taxon>
        <taxon>Neoptera</taxon>
        <taxon>Endopterygota</taxon>
        <taxon>Coleoptera</taxon>
        <taxon>Polyphaga</taxon>
        <taxon>Elateriformia</taxon>
        <taxon>Elateroidea</taxon>
        <taxon>Elateridae</taxon>
        <taxon>Agrypninae</taxon>
        <taxon>Pyrophorini</taxon>
        <taxon>Ignelater</taxon>
    </lineage>
</organism>
<evidence type="ECO:0000313" key="2">
    <source>
        <dbReference type="Proteomes" id="UP000801492"/>
    </source>
</evidence>
<accession>A0A8K0D590</accession>
<dbReference type="OrthoDB" id="6770762at2759"/>
<proteinExistence type="predicted"/>
<dbReference type="Proteomes" id="UP000801492">
    <property type="component" value="Unassembled WGS sequence"/>
</dbReference>
<dbReference type="EMBL" id="VTPC01002661">
    <property type="protein sequence ID" value="KAF2899735.1"/>
    <property type="molecule type" value="Genomic_DNA"/>
</dbReference>
<name>A0A8K0D590_IGNLU</name>
<protein>
    <submittedName>
        <fullName evidence="1">Uncharacterized protein</fullName>
    </submittedName>
</protein>